<dbReference type="AlphaFoldDB" id="A0A6C0AF92"/>
<reference evidence="1" key="1">
    <citation type="journal article" date="2020" name="Nature">
        <title>Giant virus diversity and host interactions through global metagenomics.</title>
        <authorList>
            <person name="Schulz F."/>
            <person name="Roux S."/>
            <person name="Paez-Espino D."/>
            <person name="Jungbluth S."/>
            <person name="Walsh D.A."/>
            <person name="Denef V.J."/>
            <person name="McMahon K.D."/>
            <person name="Konstantinidis K.T."/>
            <person name="Eloe-Fadrosh E.A."/>
            <person name="Kyrpides N.C."/>
            <person name="Woyke T."/>
        </authorList>
    </citation>
    <scope>NUCLEOTIDE SEQUENCE</scope>
    <source>
        <strain evidence="1">GVMAG-S-1021933-23</strain>
    </source>
</reference>
<protein>
    <submittedName>
        <fullName evidence="1">Uncharacterized protein</fullName>
    </submittedName>
</protein>
<dbReference type="SUPFAM" id="SSF56399">
    <property type="entry name" value="ADP-ribosylation"/>
    <property type="match status" value="1"/>
</dbReference>
<evidence type="ECO:0000313" key="1">
    <source>
        <dbReference type="EMBL" id="QHS78366.1"/>
    </source>
</evidence>
<name>A0A6C0AF92_9ZZZZ</name>
<sequence>MSIFKILIKEELKLFQNTLKFYGNSKDLSSKFIHMSYKNQIPDVYYKHYINEEAFILEINPIFYKSNIKYELAKNGQLYPHIYNTPLIYSSVKSIGKLHTDFLRGLKM</sequence>
<dbReference type="EMBL" id="MN740596">
    <property type="protein sequence ID" value="QHS78366.1"/>
    <property type="molecule type" value="Genomic_DNA"/>
</dbReference>
<dbReference type="Gene3D" id="3.20.170.20">
    <property type="entry name" value="Protein of unknown function DUF952"/>
    <property type="match status" value="1"/>
</dbReference>
<proteinExistence type="predicted"/>
<dbReference type="PANTHER" id="PTHR34129">
    <property type="entry name" value="BLR1139 PROTEIN"/>
    <property type="match status" value="1"/>
</dbReference>
<dbReference type="InterPro" id="IPR009297">
    <property type="entry name" value="DUF952"/>
</dbReference>
<dbReference type="Pfam" id="PF06108">
    <property type="entry name" value="DUF952"/>
    <property type="match status" value="1"/>
</dbReference>
<dbReference type="PANTHER" id="PTHR34129:SF1">
    <property type="entry name" value="DUF952 DOMAIN-CONTAINING PROTEIN"/>
    <property type="match status" value="1"/>
</dbReference>
<organism evidence="1">
    <name type="scientific">viral metagenome</name>
    <dbReference type="NCBI Taxonomy" id="1070528"/>
    <lineage>
        <taxon>unclassified sequences</taxon>
        <taxon>metagenomes</taxon>
        <taxon>organismal metagenomes</taxon>
    </lineage>
</organism>
<accession>A0A6C0AF92</accession>